<proteinExistence type="predicted"/>
<dbReference type="FunFam" id="3.80.10.10:FF:000357">
    <property type="entry name" value="F-box/LRR-repeat protein 15"/>
    <property type="match status" value="1"/>
</dbReference>
<evidence type="ECO:0000256" key="1">
    <source>
        <dbReference type="SAM" id="MobiDB-lite"/>
    </source>
</evidence>
<dbReference type="CDD" id="cd22109">
    <property type="entry name" value="F-box_FBXO41"/>
    <property type="match status" value="1"/>
</dbReference>
<dbReference type="PANTHER" id="PTHR34709">
    <property type="entry name" value="OS10G0396666 PROTEIN"/>
    <property type="match status" value="1"/>
</dbReference>
<dbReference type="PANTHER" id="PTHR34709:SF57">
    <property type="entry name" value="F-BOX DOMAIN-CONTAINING PROTEIN"/>
    <property type="match status" value="1"/>
</dbReference>
<evidence type="ECO:0000259" key="2">
    <source>
        <dbReference type="PROSITE" id="PS50181"/>
    </source>
</evidence>
<protein>
    <recommendedName>
        <fullName evidence="2">F-box domain-containing protein</fullName>
    </recommendedName>
</protein>
<reference evidence="3 4" key="1">
    <citation type="journal article" date="2021" name="Nat. Plants">
        <title>The Taxus genome provides insights into paclitaxel biosynthesis.</title>
        <authorList>
            <person name="Xiong X."/>
            <person name="Gou J."/>
            <person name="Liao Q."/>
            <person name="Li Y."/>
            <person name="Zhou Q."/>
            <person name="Bi G."/>
            <person name="Li C."/>
            <person name="Du R."/>
            <person name="Wang X."/>
            <person name="Sun T."/>
            <person name="Guo L."/>
            <person name="Liang H."/>
            <person name="Lu P."/>
            <person name="Wu Y."/>
            <person name="Zhang Z."/>
            <person name="Ro D.K."/>
            <person name="Shang Y."/>
            <person name="Huang S."/>
            <person name="Yan J."/>
        </authorList>
    </citation>
    <scope>NUCLEOTIDE SEQUENCE [LARGE SCALE GENOMIC DNA]</scope>
    <source>
        <strain evidence="3">Ta-2019</strain>
    </source>
</reference>
<dbReference type="SMART" id="SM00256">
    <property type="entry name" value="FBOX"/>
    <property type="match status" value="1"/>
</dbReference>
<dbReference type="Pfam" id="PF12937">
    <property type="entry name" value="F-box-like"/>
    <property type="match status" value="1"/>
</dbReference>
<feature type="domain" description="F-box" evidence="2">
    <location>
        <begin position="135"/>
        <end position="181"/>
    </location>
</feature>
<gene>
    <name evidence="3" type="ORF">KI387_011836</name>
</gene>
<name>A0AA38CK62_TAXCH</name>
<dbReference type="EMBL" id="JAHRHJ020000009">
    <property type="protein sequence ID" value="KAH9300253.1"/>
    <property type="molecule type" value="Genomic_DNA"/>
</dbReference>
<dbReference type="Proteomes" id="UP000824469">
    <property type="component" value="Unassembled WGS sequence"/>
</dbReference>
<dbReference type="InterPro" id="IPR006553">
    <property type="entry name" value="Leu-rich_rpt_Cys-con_subtyp"/>
</dbReference>
<dbReference type="InterPro" id="IPR055312">
    <property type="entry name" value="FBL15-like"/>
</dbReference>
<feature type="non-terminal residue" evidence="3">
    <location>
        <position position="1"/>
    </location>
</feature>
<dbReference type="SUPFAM" id="SSF52047">
    <property type="entry name" value="RNI-like"/>
    <property type="match status" value="2"/>
</dbReference>
<dbReference type="PROSITE" id="PS50181">
    <property type="entry name" value="FBOX"/>
    <property type="match status" value="1"/>
</dbReference>
<dbReference type="Gene3D" id="3.80.10.10">
    <property type="entry name" value="Ribonuclease Inhibitor"/>
    <property type="match status" value="5"/>
</dbReference>
<evidence type="ECO:0000313" key="3">
    <source>
        <dbReference type="EMBL" id="KAH9300253.1"/>
    </source>
</evidence>
<evidence type="ECO:0000313" key="4">
    <source>
        <dbReference type="Proteomes" id="UP000824469"/>
    </source>
</evidence>
<dbReference type="AlphaFoldDB" id="A0AA38CK62"/>
<dbReference type="InterPro" id="IPR001810">
    <property type="entry name" value="F-box_dom"/>
</dbReference>
<dbReference type="OMA" id="RTHMFCH"/>
<keyword evidence="4" id="KW-1185">Reference proteome</keyword>
<dbReference type="SUPFAM" id="SSF52058">
    <property type="entry name" value="L domain-like"/>
    <property type="match status" value="1"/>
</dbReference>
<dbReference type="InterPro" id="IPR032675">
    <property type="entry name" value="LRR_dom_sf"/>
</dbReference>
<feature type="region of interest" description="Disordered" evidence="1">
    <location>
        <begin position="102"/>
        <end position="124"/>
    </location>
</feature>
<feature type="region of interest" description="Disordered" evidence="1">
    <location>
        <begin position="1"/>
        <end position="24"/>
    </location>
</feature>
<sequence length="913" mass="99409">SCESGWSMVNRRRGGGGGGDEQNAQKNYSEEALLLPHKTITISACSNNVGDEVPLKRPKLVISPPSVNCVTAGSSGSAQSNYLGDMESDLPCQLVSEDGSGVGLQSNLPPGHNEVSEPMDSSSVGFDNQENTNDHVVRLDLTDDLLHAVFTFLDHKTLCKAGLVCRQWRASSIHEDFWRSLNFENCRITADQVARVCRRYPRAVELHLPGSLLDIPVHESLRTLRNLEVLTIYRGTLGDTFFTLLVECPALSRLNVIDATLGSSGSQEIHVRHETLRHLHIMRCRAIRIFVRCPQLETLSLKRSGMASAILTCPLLRELDVASCHKLSDPGIRAAAMSCPLLNSLDISNCSYVSDDTLREIAAVCTDLQILDASYCPNISLEAVRMPMLMDLKLHNCEGINATSMAALSQCYYLEALQLDFCWLLTSVTLDLPRLRHISLVNCRKIVDLNLSSPALASINVTSCPILSRVDITSTALQKLVLQKQQSLTTMTLQCLRLSEVDLSECESLTNSICEVFSVGGGCPMLGTLILDSCESLSNVSLTSTSLHTLSLTGCRGVTGLQLACPMLQKVCLDGCDHLRRASFSPVGLQSLNLGICPYLSKLEIRGTQMTLLELKGCGVLSQADINCPQLQSLDASFCSELNDDCLDAATAACPSIESLVLMSCTSIGPEGLLALQRLSNLTSLDLSYTFLTNLQPIIDSCPHLKVLKLQACKYLEDTALGPLHRGRALAKLCELDLSYGTLSQSAIEELLACCLHLSHVSLNGCANMHDLDWRFEAGKSYSDPGLHRKQSICDWTDDSVMKEGSSTRLLQTLNCVGCPNIKKVVIPQSAQCVNLCFLNLSLSANIQDVSLACVNLTTLNLSNCVALEILQLDCPRLASLLLQACGIKEHELEHAICSCHSLETLDVRSCPK</sequence>
<feature type="non-terminal residue" evidence="3">
    <location>
        <position position="913"/>
    </location>
</feature>
<dbReference type="SMART" id="SM00367">
    <property type="entry name" value="LRR_CC"/>
    <property type="match status" value="12"/>
</dbReference>
<comment type="caution">
    <text evidence="3">The sequence shown here is derived from an EMBL/GenBank/DDBJ whole genome shotgun (WGS) entry which is preliminary data.</text>
</comment>
<accession>A0AA38CK62</accession>
<organism evidence="3 4">
    <name type="scientific">Taxus chinensis</name>
    <name type="common">Chinese yew</name>
    <name type="synonym">Taxus wallichiana var. chinensis</name>
    <dbReference type="NCBI Taxonomy" id="29808"/>
    <lineage>
        <taxon>Eukaryota</taxon>
        <taxon>Viridiplantae</taxon>
        <taxon>Streptophyta</taxon>
        <taxon>Embryophyta</taxon>
        <taxon>Tracheophyta</taxon>
        <taxon>Spermatophyta</taxon>
        <taxon>Pinopsida</taxon>
        <taxon>Pinidae</taxon>
        <taxon>Conifers II</taxon>
        <taxon>Cupressales</taxon>
        <taxon>Taxaceae</taxon>
        <taxon>Taxus</taxon>
    </lineage>
</organism>